<proteinExistence type="predicted"/>
<keyword evidence="1" id="KW-0614">Plasmid</keyword>
<evidence type="ECO:0000313" key="1">
    <source>
        <dbReference type="EMBL" id="QBK62759.1"/>
    </source>
</evidence>
<name>A0A481YE15_9SPIR</name>
<sequence length="280" mass="32070">MHIIRVLLIRVIETNQLRYLKKKELGVNSNEILNLIRDILRGITSVLSSHNFILLFPRPDLKGMGYLPQLFFIQPKNELITRTYNTTCSKRPVINYYSRKAEYVSYNPTLTGEFISLPKGILTSPYKEMINLLKSTPFGNALLAFDGNLAKEQLASRLQAQVLFTTYSPTFGLKDLVVINSITLKDTPYIDEVEISLNMEVVKTFTLQKFDYNISTDNETKESELLKEKQKPLATKHINKEIKKINATFNKKLKAIKTPKIPTITRATYNPVTMGYMPRG</sequence>
<dbReference type="EMBL" id="CP036614">
    <property type="protein sequence ID" value="QBK62759.1"/>
    <property type="molecule type" value="Genomic_DNA"/>
</dbReference>
<dbReference type="AlphaFoldDB" id="A0A481YE15"/>
<dbReference type="InterPro" id="IPR008510">
    <property type="entry name" value="DUF792_BOR_spp"/>
</dbReference>
<geneLocation type="plasmid" evidence="1">
    <name>unnamed</name>
</geneLocation>
<accession>A0A481YE15</accession>
<protein>
    <submittedName>
        <fullName evidence="1">DUF792 family protein</fullName>
    </submittedName>
</protein>
<gene>
    <name evidence="1" type="ORF">EZU67_06400</name>
</gene>
<reference evidence="1" key="1">
    <citation type="submission" date="2019-03" db="EMBL/GenBank/DDBJ databases">
        <title>Whole genome sequencing of Borrelia miyamotoi strains isolated at the Russian territory.</title>
        <authorList>
            <person name="Kuleshov K.V."/>
            <person name="Platonov A.E."/>
            <person name="Goptar I.A."/>
            <person name="Shipulin G.A."/>
            <person name="Markelov M.L."/>
            <person name="Koetsveld J."/>
            <person name="Kolyasnikova N.M."/>
            <person name="Sarksyan D.S."/>
            <person name="Toporkova M.G."/>
            <person name="Hovius J.W."/>
        </authorList>
    </citation>
    <scope>NUCLEOTIDE SEQUENCE</scope>
    <source>
        <strain evidence="1">Yekat-76</strain>
        <plasmid evidence="1">unnamed</plasmid>
    </source>
</reference>
<dbReference type="Pfam" id="PF05632">
    <property type="entry name" value="DUF792"/>
    <property type="match status" value="1"/>
</dbReference>
<organism evidence="1">
    <name type="scientific">Borrelia miyamotoi</name>
    <dbReference type="NCBI Taxonomy" id="47466"/>
    <lineage>
        <taxon>Bacteria</taxon>
        <taxon>Pseudomonadati</taxon>
        <taxon>Spirochaetota</taxon>
        <taxon>Spirochaetia</taxon>
        <taxon>Spirochaetales</taxon>
        <taxon>Borreliaceae</taxon>
        <taxon>Borrelia</taxon>
    </lineage>
</organism>